<dbReference type="EMBL" id="PUJX01000034">
    <property type="protein sequence ID" value="TDB45200.1"/>
    <property type="molecule type" value="Genomic_DNA"/>
</dbReference>
<gene>
    <name evidence="1" type="ORF">C5468_21785</name>
</gene>
<organism evidence="1 2">
    <name type="scientific">Photorhabdus luminescens subsp. mexicana</name>
    <dbReference type="NCBI Taxonomy" id="2100167"/>
    <lineage>
        <taxon>Bacteria</taxon>
        <taxon>Pseudomonadati</taxon>
        <taxon>Pseudomonadota</taxon>
        <taxon>Gammaproteobacteria</taxon>
        <taxon>Enterobacterales</taxon>
        <taxon>Morganellaceae</taxon>
        <taxon>Photorhabdus</taxon>
    </lineage>
</organism>
<sequence>MVESIFPLKKYKLSIYNQIEPIGDIWGDEIDGIPATISLVGKRCVTDNSQFPKAIFIARIISEGFVRIPQS</sequence>
<reference evidence="1 2" key="1">
    <citation type="journal article" date="2019" name="Int. J. Syst. Evol. Microbiol.">
        <title>Photorhabdus khanii subsp. guanajuatensis subsp. nov., isolated from Heterorhabditis atacamensis, and Photorhabdus luminescens subsp. mexicana subsp. nov., isolated from Heterorhabditis mexicana entomopathogenic nematodes.</title>
        <authorList>
            <person name="Machado R.A.R."/>
            <person name="Bruno P."/>
            <person name="Arce C.C.M."/>
            <person name="Liechti N."/>
            <person name="Kohler A."/>
            <person name="Bernal J."/>
            <person name="Bruggmann R."/>
            <person name="Turlings T.C.J."/>
        </authorList>
    </citation>
    <scope>NUCLEOTIDE SEQUENCE [LARGE SCALE GENOMIC DNA]</scope>
    <source>
        <strain evidence="1 2">MEX47-22</strain>
    </source>
</reference>
<evidence type="ECO:0000313" key="1">
    <source>
        <dbReference type="EMBL" id="TDB45200.1"/>
    </source>
</evidence>
<dbReference type="Proteomes" id="UP000295550">
    <property type="component" value="Unassembled WGS sequence"/>
</dbReference>
<evidence type="ECO:0000313" key="2">
    <source>
        <dbReference type="Proteomes" id="UP000295550"/>
    </source>
</evidence>
<name>A0A4R4IW73_PHOLU</name>
<dbReference type="AlphaFoldDB" id="A0A4R4IW73"/>
<protein>
    <submittedName>
        <fullName evidence="1">Uncharacterized protein</fullName>
    </submittedName>
</protein>
<accession>A0A4R4IW73</accession>
<comment type="caution">
    <text evidence="1">The sequence shown here is derived from an EMBL/GenBank/DDBJ whole genome shotgun (WGS) entry which is preliminary data.</text>
</comment>
<proteinExistence type="predicted"/>